<feature type="transmembrane region" description="Helical" evidence="1">
    <location>
        <begin position="33"/>
        <end position="53"/>
    </location>
</feature>
<organism evidence="2">
    <name type="scientific">Megaviridae environmental sample</name>
    <dbReference type="NCBI Taxonomy" id="1737588"/>
    <lineage>
        <taxon>Viruses</taxon>
        <taxon>Varidnaviria</taxon>
        <taxon>Bamfordvirae</taxon>
        <taxon>Nucleocytoviricota</taxon>
        <taxon>Megaviricetes</taxon>
        <taxon>Imitervirales</taxon>
        <taxon>Mimiviridae</taxon>
        <taxon>environmental samples</taxon>
    </lineage>
</organism>
<keyword evidence="1" id="KW-1133">Transmembrane helix</keyword>
<evidence type="ECO:0000256" key="1">
    <source>
        <dbReference type="SAM" id="Phobius"/>
    </source>
</evidence>
<keyword evidence="1" id="KW-0472">Membrane</keyword>
<accession>A0A5J6VKW4</accession>
<dbReference type="EMBL" id="MN448290">
    <property type="protein sequence ID" value="QFG74742.1"/>
    <property type="molecule type" value="Genomic_DNA"/>
</dbReference>
<sequence length="97" mass="10873">MKLFGKNKKKEHLPRAGGPGCMGCQNPGDTDNIFIFQMGIGLIVMIVVIYLVISNHIWIGKKCGDNSTILKIANLFWSGWLWLIRKINPTIIGCEKD</sequence>
<proteinExistence type="predicted"/>
<keyword evidence="1" id="KW-0812">Transmembrane</keyword>
<evidence type="ECO:0000313" key="2">
    <source>
        <dbReference type="EMBL" id="QFG74742.1"/>
    </source>
</evidence>
<name>A0A5J6VKW4_9VIRU</name>
<protein>
    <submittedName>
        <fullName evidence="2">Uncharacterized protein</fullName>
    </submittedName>
</protein>
<reference evidence="2" key="1">
    <citation type="journal article" date="2019" name="Philos. Trans. R. Soc. Lond., B, Biol. Sci.">
        <title>Targeted metagenomic recovery of four divergent viruses reveals shared and distinctive characteristics of giant viruses of marine eukaryotes.</title>
        <authorList>
            <person name="Needham D.M."/>
            <person name="Poirier C."/>
            <person name="Hehenberger E."/>
            <person name="Jimenez V."/>
            <person name="Swalwell J.E."/>
            <person name="Santoro A.E."/>
            <person name="Worden A.Z."/>
        </authorList>
    </citation>
    <scope>NUCLEOTIDE SEQUENCE</scope>
    <source>
        <strain evidence="2">MPacV-611</strain>
    </source>
</reference>